<gene>
    <name evidence="1" type="ORF">TM448A04601_0002</name>
</gene>
<proteinExistence type="predicted"/>
<dbReference type="AlphaFoldDB" id="A0A6H2A455"/>
<evidence type="ECO:0000313" key="1">
    <source>
        <dbReference type="EMBL" id="QJA54305.1"/>
    </source>
</evidence>
<sequence length="153" mass="17592">MPKLKNGKYHSKFKKEFKEPEVVYIIEHRSGNLHIGIGIEKRVELFFIPSTIDNMQVLSDSVMKFNNILTMSQLEGLISEKKKLANKIQGVKQGVNECCTCGREKSVISAGLPLCDLCWEETSSEIQQLMEKRFVPPELNVQEKDLRDLLFEF</sequence>
<dbReference type="EMBL" id="MT144495">
    <property type="protein sequence ID" value="QJA54305.1"/>
    <property type="molecule type" value="Genomic_DNA"/>
</dbReference>
<organism evidence="1">
    <name type="scientific">viral metagenome</name>
    <dbReference type="NCBI Taxonomy" id="1070528"/>
    <lineage>
        <taxon>unclassified sequences</taxon>
        <taxon>metagenomes</taxon>
        <taxon>organismal metagenomes</taxon>
    </lineage>
</organism>
<protein>
    <submittedName>
        <fullName evidence="1">Uncharacterized protein</fullName>
    </submittedName>
</protein>
<accession>A0A6H2A455</accession>
<reference evidence="1" key="1">
    <citation type="submission" date="2020-03" db="EMBL/GenBank/DDBJ databases">
        <title>The deep terrestrial virosphere.</title>
        <authorList>
            <person name="Holmfeldt K."/>
            <person name="Nilsson E."/>
            <person name="Simone D."/>
            <person name="Lopez-Fernandez M."/>
            <person name="Wu X."/>
            <person name="de Brujin I."/>
            <person name="Lundin D."/>
            <person name="Andersson A."/>
            <person name="Bertilsson S."/>
            <person name="Dopson M."/>
        </authorList>
    </citation>
    <scope>NUCLEOTIDE SEQUENCE</scope>
    <source>
        <strain evidence="1">TM448A04601</strain>
    </source>
</reference>
<name>A0A6H2A455_9ZZZZ</name>